<proteinExistence type="inferred from homology"/>
<keyword evidence="2" id="KW-0175">Coiled coil</keyword>
<protein>
    <recommendedName>
        <fullName evidence="1">Protein SlyX homolog</fullName>
    </recommendedName>
</protein>
<evidence type="ECO:0000256" key="2">
    <source>
        <dbReference type="SAM" id="Coils"/>
    </source>
</evidence>
<dbReference type="PANTHER" id="PTHR36508">
    <property type="entry name" value="PROTEIN SLYX"/>
    <property type="match status" value="1"/>
</dbReference>
<evidence type="ECO:0000313" key="4">
    <source>
        <dbReference type="Proteomes" id="UP000319732"/>
    </source>
</evidence>
<dbReference type="Gene3D" id="1.20.5.300">
    <property type="match status" value="1"/>
</dbReference>
<accession>A0A545UA33</accession>
<sequence length="93" mass="10486">MPDQNRKPERTEKRGQIEGAAVAQLRRQVEDLQGRLAFQEDTLQALNDVVARQDGEILALREQMATLAEKLKDLTYALELGGADTAQERPPHY</sequence>
<comment type="similarity">
    <text evidence="1">Belongs to the SlyX family.</text>
</comment>
<keyword evidence="4" id="KW-1185">Reference proteome</keyword>
<dbReference type="OrthoDB" id="8606883at2"/>
<feature type="coiled-coil region" evidence="2">
    <location>
        <begin position="22"/>
        <end position="49"/>
    </location>
</feature>
<comment type="caution">
    <text evidence="3">The sequence shown here is derived from an EMBL/GenBank/DDBJ whole genome shotgun (WGS) entry which is preliminary data.</text>
</comment>
<dbReference type="EMBL" id="VHSG01000002">
    <property type="protein sequence ID" value="TQV86337.1"/>
    <property type="molecule type" value="Genomic_DNA"/>
</dbReference>
<evidence type="ECO:0000313" key="3">
    <source>
        <dbReference type="EMBL" id="TQV86337.1"/>
    </source>
</evidence>
<reference evidence="3 4" key="1">
    <citation type="submission" date="2019-06" db="EMBL/GenBank/DDBJ databases">
        <title>Whole genome sequence for Cellvibrionaceae sp. R142.</title>
        <authorList>
            <person name="Wang G."/>
        </authorList>
    </citation>
    <scope>NUCLEOTIDE SEQUENCE [LARGE SCALE GENOMIC DNA]</scope>
    <source>
        <strain evidence="3 4">R142</strain>
    </source>
</reference>
<evidence type="ECO:0000256" key="1">
    <source>
        <dbReference type="HAMAP-Rule" id="MF_00715"/>
    </source>
</evidence>
<name>A0A545UA33_9GAMM</name>
<dbReference type="HAMAP" id="MF_00715">
    <property type="entry name" value="SlyX"/>
    <property type="match status" value="1"/>
</dbReference>
<dbReference type="AlphaFoldDB" id="A0A545UA33"/>
<gene>
    <name evidence="1" type="primary">slyX</name>
    <name evidence="3" type="ORF">FKG94_01740</name>
</gene>
<dbReference type="PANTHER" id="PTHR36508:SF1">
    <property type="entry name" value="PROTEIN SLYX"/>
    <property type="match status" value="1"/>
</dbReference>
<dbReference type="InterPro" id="IPR007236">
    <property type="entry name" value="SlyX"/>
</dbReference>
<dbReference type="Pfam" id="PF04102">
    <property type="entry name" value="SlyX"/>
    <property type="match status" value="1"/>
</dbReference>
<organism evidence="3 4">
    <name type="scientific">Exilibacterium tricleocarpae</name>
    <dbReference type="NCBI Taxonomy" id="2591008"/>
    <lineage>
        <taxon>Bacteria</taxon>
        <taxon>Pseudomonadati</taxon>
        <taxon>Pseudomonadota</taxon>
        <taxon>Gammaproteobacteria</taxon>
        <taxon>Cellvibrionales</taxon>
        <taxon>Cellvibrionaceae</taxon>
        <taxon>Exilibacterium</taxon>
    </lineage>
</organism>
<dbReference type="Proteomes" id="UP000319732">
    <property type="component" value="Unassembled WGS sequence"/>
</dbReference>